<comment type="caution">
    <text evidence="1">The sequence shown here is derived from an EMBL/GenBank/DDBJ whole genome shotgun (WGS) entry which is preliminary data.</text>
</comment>
<dbReference type="RefSeq" id="WP_139322654.1">
    <property type="nucleotide sequence ID" value="NZ_MSTI01000007.1"/>
</dbReference>
<evidence type="ECO:0000313" key="2">
    <source>
        <dbReference type="Proteomes" id="UP000186607"/>
    </source>
</evidence>
<sequence length="95" mass="11259">MTRTLADDLRQLERLNVIIHHQAADTGHLQELLELPQLKKDKPVHLPGDRARWHSARRRLRWMIAKRDRFEIVVRQALEETRSPYVTDEEEPGGF</sequence>
<dbReference type="STRING" id="249408.BOO71_0000430"/>
<gene>
    <name evidence="1" type="ORF">BOO71_0000430</name>
</gene>
<dbReference type="EMBL" id="MSTI01000007">
    <property type="protein sequence ID" value="OLV20134.1"/>
    <property type="molecule type" value="Genomic_DNA"/>
</dbReference>
<keyword evidence="2" id="KW-1185">Reference proteome</keyword>
<evidence type="ECO:0000313" key="1">
    <source>
        <dbReference type="EMBL" id="OLV20134.1"/>
    </source>
</evidence>
<name>A0A1U7P4N6_9DEIO</name>
<organism evidence="1 2">
    <name type="scientific">Deinococcus marmoris</name>
    <dbReference type="NCBI Taxonomy" id="249408"/>
    <lineage>
        <taxon>Bacteria</taxon>
        <taxon>Thermotogati</taxon>
        <taxon>Deinococcota</taxon>
        <taxon>Deinococci</taxon>
        <taxon>Deinococcales</taxon>
        <taxon>Deinococcaceae</taxon>
        <taxon>Deinococcus</taxon>
    </lineage>
</organism>
<dbReference type="AlphaFoldDB" id="A0A1U7P4N6"/>
<accession>A0A1U7P4N6</accession>
<reference evidence="1 2" key="1">
    <citation type="submission" date="2017-01" db="EMBL/GenBank/DDBJ databases">
        <title>Genome Analysis of Deinococcus marmoris KOPRI26562.</title>
        <authorList>
            <person name="Kim J.H."/>
            <person name="Oh H.-M."/>
        </authorList>
    </citation>
    <scope>NUCLEOTIDE SEQUENCE [LARGE SCALE GENOMIC DNA]</scope>
    <source>
        <strain evidence="1 2">KOPRI26562</strain>
    </source>
</reference>
<dbReference type="Proteomes" id="UP000186607">
    <property type="component" value="Unassembled WGS sequence"/>
</dbReference>
<proteinExistence type="predicted"/>
<protein>
    <submittedName>
        <fullName evidence="1">Uncharacterized protein</fullName>
    </submittedName>
</protein>